<gene>
    <name evidence="6" type="ORF">IMZ38_06100</name>
</gene>
<evidence type="ECO:0000256" key="1">
    <source>
        <dbReference type="ARBA" id="ARBA00022603"/>
    </source>
</evidence>
<sequence length="408" mass="47152">MRNDREPYKIRLFLTSLLRTILNKPVGFDEAVRTTMRRIKLDKREKRSAYIHAYQTIVNYYGLKYLAEKKGLGEGVKAIVNLLEKLNYNFETYLELMDEITQEMPIEERLAKKYSYPLWVVKELLKHLPVSEVEKTLRNLNEKKRWARVNTVNATLEEALECLENEGVRFQRHPKFEDFLRITDPFYPIGGSKCFRKGLLIPEDLSSYVLVESVMKYVASPLLDSCSAPGVKLFHILSKNATLRAIAVDYSSKRLLYAVEILKTYVNQGRILLINGDSRILAYKNRFSTIVLDAPCSGSGAVYGDPSVKLRLSREHVRRYALIQYELMKNVIKQGENIVYTTCSILPIEGEMIVQRIYKEARAVLQDLVGDYIDPAYPGYDVSYKTFRIYPHKVEGQGFFISVLRGVR</sequence>
<dbReference type="Gene3D" id="3.30.70.1170">
    <property type="entry name" value="Sun protein, domain 3"/>
    <property type="match status" value="1"/>
</dbReference>
<dbReference type="PRINTS" id="PR02008">
    <property type="entry name" value="RCMTFAMILY"/>
</dbReference>
<dbReference type="PANTHER" id="PTHR22807">
    <property type="entry name" value="NOP2 YEAST -RELATED NOL1/NOP2/FMU SUN DOMAIN-CONTAINING"/>
    <property type="match status" value="1"/>
</dbReference>
<dbReference type="GeneID" id="59454972"/>
<keyword evidence="3" id="KW-0949">S-adenosyl-L-methionine</keyword>
<dbReference type="Pfam" id="PF01189">
    <property type="entry name" value="Methyltr_RsmB-F"/>
    <property type="match status" value="1"/>
</dbReference>
<keyword evidence="4" id="KW-0694">RNA-binding</keyword>
<dbReference type="Pfam" id="PF22458">
    <property type="entry name" value="RsmF-B_ferredox"/>
    <property type="match status" value="1"/>
</dbReference>
<evidence type="ECO:0000256" key="3">
    <source>
        <dbReference type="ARBA" id="ARBA00022691"/>
    </source>
</evidence>
<protein>
    <submittedName>
        <fullName evidence="6">RsmB/NOP family class I SAM-dependent RNA methyltransferase</fullName>
    </submittedName>
</protein>
<dbReference type="OrthoDB" id="14725at2157"/>
<keyword evidence="1 6" id="KW-0489">Methyltransferase</keyword>
<keyword evidence="2 6" id="KW-0808">Transferase</keyword>
<dbReference type="EMBL" id="CP063144">
    <property type="protein sequence ID" value="QOR94195.1"/>
    <property type="molecule type" value="Genomic_DNA"/>
</dbReference>
<dbReference type="InterPro" id="IPR001678">
    <property type="entry name" value="MeTrfase_RsmB-F_NOP2_dom"/>
</dbReference>
<reference evidence="6 7" key="1">
    <citation type="submission" date="2020-10" db="EMBL/GenBank/DDBJ databases">
        <title>Complete genome sequence of Thermosphaera aggregans strain 3507.</title>
        <authorList>
            <person name="Zayulina K.S."/>
            <person name="Elcheninov A.G."/>
            <person name="Toshchakov S.V."/>
            <person name="Kublanov I.V."/>
            <person name="Kochetkova T.V."/>
        </authorList>
    </citation>
    <scope>NUCLEOTIDE SEQUENCE [LARGE SCALE GENOMIC DNA]</scope>
    <source>
        <strain evidence="6 7">3507</strain>
    </source>
</reference>
<feature type="domain" description="SAM-dependent MTase RsmB/NOP-type" evidence="5">
    <location>
        <begin position="135"/>
        <end position="407"/>
    </location>
</feature>
<dbReference type="InterPro" id="IPR054728">
    <property type="entry name" value="RsmB-like_ferredoxin"/>
</dbReference>
<evidence type="ECO:0000256" key="4">
    <source>
        <dbReference type="ARBA" id="ARBA00022884"/>
    </source>
</evidence>
<organism evidence="6 7">
    <name type="scientific">Thermosphaera chiliense</name>
    <dbReference type="NCBI Taxonomy" id="3402707"/>
    <lineage>
        <taxon>Archaea</taxon>
        <taxon>Thermoproteota</taxon>
        <taxon>Thermoprotei</taxon>
        <taxon>Desulfurococcales</taxon>
        <taxon>Desulfurococcaceae</taxon>
        <taxon>Thermosphaera</taxon>
    </lineage>
</organism>
<dbReference type="Proteomes" id="UP000593766">
    <property type="component" value="Chromosome"/>
</dbReference>
<evidence type="ECO:0000256" key="2">
    <source>
        <dbReference type="ARBA" id="ARBA00022679"/>
    </source>
</evidence>
<dbReference type="GO" id="GO:0001510">
    <property type="term" value="P:RNA methylation"/>
    <property type="evidence" value="ECO:0007669"/>
    <property type="project" value="InterPro"/>
</dbReference>
<dbReference type="Gene3D" id="3.40.50.150">
    <property type="entry name" value="Vaccinia Virus protein VP39"/>
    <property type="match status" value="1"/>
</dbReference>
<dbReference type="SUPFAM" id="SSF53335">
    <property type="entry name" value="S-adenosyl-L-methionine-dependent methyltransferases"/>
    <property type="match status" value="1"/>
</dbReference>
<accession>A0A7M1UPK7</accession>
<dbReference type="InterPro" id="IPR049560">
    <property type="entry name" value="MeTrfase_RsmB-F_NOP2_cat"/>
</dbReference>
<evidence type="ECO:0000313" key="6">
    <source>
        <dbReference type="EMBL" id="QOR94195.1"/>
    </source>
</evidence>
<dbReference type="KEGG" id="tcs:IMZ38_06100"/>
<dbReference type="InterPro" id="IPR029063">
    <property type="entry name" value="SAM-dependent_MTases_sf"/>
</dbReference>
<dbReference type="PANTHER" id="PTHR22807:SF70">
    <property type="entry name" value="TRNA_RRNA CYTOSINE-C5-METHYLASE, NOL1_NOP2_SUN FAMILY, FUSED TO N-TERMINAL NUSB REGULATOR DOMAIN"/>
    <property type="match status" value="1"/>
</dbReference>
<dbReference type="RefSeq" id="WP_193435996.1">
    <property type="nucleotide sequence ID" value="NZ_CP063144.1"/>
</dbReference>
<dbReference type="PROSITE" id="PS51686">
    <property type="entry name" value="SAM_MT_RSMB_NOP"/>
    <property type="match status" value="1"/>
</dbReference>
<keyword evidence="7" id="KW-1185">Reference proteome</keyword>
<dbReference type="InterPro" id="IPR023267">
    <property type="entry name" value="RCMT"/>
</dbReference>
<dbReference type="GO" id="GO:0003723">
    <property type="term" value="F:RNA binding"/>
    <property type="evidence" value="ECO:0007669"/>
    <property type="project" value="UniProtKB-KW"/>
</dbReference>
<evidence type="ECO:0000259" key="5">
    <source>
        <dbReference type="PROSITE" id="PS51686"/>
    </source>
</evidence>
<dbReference type="GO" id="GO:0008173">
    <property type="term" value="F:RNA methyltransferase activity"/>
    <property type="evidence" value="ECO:0007669"/>
    <property type="project" value="InterPro"/>
</dbReference>
<dbReference type="AlphaFoldDB" id="A0A7M1UPK7"/>
<proteinExistence type="predicted"/>
<name>A0A7M1UPK7_9CREN</name>
<evidence type="ECO:0000313" key="7">
    <source>
        <dbReference type="Proteomes" id="UP000593766"/>
    </source>
</evidence>